<evidence type="ECO:0000313" key="2">
    <source>
        <dbReference type="EMBL" id="OGE19274.1"/>
    </source>
</evidence>
<dbReference type="Gene3D" id="3.40.50.1000">
    <property type="entry name" value="HAD superfamily/HAD-like"/>
    <property type="match status" value="1"/>
</dbReference>
<feature type="domain" description="FCP1 homology" evidence="1">
    <location>
        <begin position="1"/>
        <end position="207"/>
    </location>
</feature>
<dbReference type="InterPro" id="IPR023214">
    <property type="entry name" value="HAD_sf"/>
</dbReference>
<protein>
    <recommendedName>
        <fullName evidence="1">FCP1 homology domain-containing protein</fullName>
    </recommendedName>
</protein>
<dbReference type="PROSITE" id="PS50969">
    <property type="entry name" value="FCP1"/>
    <property type="match status" value="1"/>
</dbReference>
<dbReference type="InterPro" id="IPR041492">
    <property type="entry name" value="HAD_2"/>
</dbReference>
<dbReference type="SFLD" id="SFLDG01135">
    <property type="entry name" value="C1.5.6:_HAD__Beta-PGM__Phospha"/>
    <property type="match status" value="1"/>
</dbReference>
<proteinExistence type="predicted"/>
<dbReference type="PANTHER" id="PTHR18901">
    <property type="entry name" value="2-DEOXYGLUCOSE-6-PHOSPHATE PHOSPHATASE 2"/>
    <property type="match status" value="1"/>
</dbReference>
<dbReference type="EMBL" id="MFCR01000003">
    <property type="protein sequence ID" value="OGE19274.1"/>
    <property type="molecule type" value="Genomic_DNA"/>
</dbReference>
<evidence type="ECO:0000259" key="1">
    <source>
        <dbReference type="PROSITE" id="PS50969"/>
    </source>
</evidence>
<dbReference type="SFLD" id="SFLDS00003">
    <property type="entry name" value="Haloacid_Dehalogenase"/>
    <property type="match status" value="1"/>
</dbReference>
<sequence>MTKAVLIDLDGLLINSEELYLEANKIYFKDFDFEFTEDLHKQGTGKKFELWIKTVIPDSVINQSGEDILKQRNKIFFELVKRSLKLMPGAEHFLKLVKDHYKTALVTSSKREYVNLVFEIISIEKYLDVIITGETVVYGKPDPECYLEAAKSLNVTPEECVVVEDAPSGIMAGKNAGMKVIAVPSYFVKDSPEIRKADLVVNSLEDIARSTILKI</sequence>
<reference evidence="2 3" key="1">
    <citation type="journal article" date="2016" name="Nat. Commun.">
        <title>Thousands of microbial genomes shed light on interconnected biogeochemical processes in an aquifer system.</title>
        <authorList>
            <person name="Anantharaman K."/>
            <person name="Brown C.T."/>
            <person name="Hug L.A."/>
            <person name="Sharon I."/>
            <person name="Castelle C.J."/>
            <person name="Probst A.J."/>
            <person name="Thomas B.C."/>
            <person name="Singh A."/>
            <person name="Wilkins M.J."/>
            <person name="Karaoz U."/>
            <person name="Brodie E.L."/>
            <person name="Williams K.H."/>
            <person name="Hubbard S.S."/>
            <person name="Banfield J.F."/>
        </authorList>
    </citation>
    <scope>NUCLEOTIDE SEQUENCE [LARGE SCALE GENOMIC DNA]</scope>
</reference>
<organism evidence="2 3">
    <name type="scientific">Candidatus Daviesbacteria bacterium RIFCSPHIGHO2_01_FULL_41_23</name>
    <dbReference type="NCBI Taxonomy" id="1797764"/>
    <lineage>
        <taxon>Bacteria</taxon>
        <taxon>Candidatus Daviesiibacteriota</taxon>
    </lineage>
</organism>
<gene>
    <name evidence="2" type="ORF">A2871_00270</name>
</gene>
<dbReference type="InterPro" id="IPR006439">
    <property type="entry name" value="HAD-SF_hydro_IA"/>
</dbReference>
<dbReference type="PANTHER" id="PTHR18901:SF38">
    <property type="entry name" value="PSEUDOURIDINE-5'-PHOSPHATASE"/>
    <property type="match status" value="1"/>
</dbReference>
<accession>A0A1F5ISC5</accession>
<dbReference type="Gene3D" id="1.10.150.240">
    <property type="entry name" value="Putative phosphatase, domain 2"/>
    <property type="match status" value="1"/>
</dbReference>
<dbReference type="InterPro" id="IPR023198">
    <property type="entry name" value="PGP-like_dom2"/>
</dbReference>
<dbReference type="SFLD" id="SFLDG01129">
    <property type="entry name" value="C1.5:_HAD__Beta-PGM__Phosphata"/>
    <property type="match status" value="1"/>
</dbReference>
<comment type="caution">
    <text evidence="2">The sequence shown here is derived from an EMBL/GenBank/DDBJ whole genome shotgun (WGS) entry which is preliminary data.</text>
</comment>
<evidence type="ECO:0000313" key="3">
    <source>
        <dbReference type="Proteomes" id="UP000176336"/>
    </source>
</evidence>
<dbReference type="Pfam" id="PF13419">
    <property type="entry name" value="HAD_2"/>
    <property type="match status" value="1"/>
</dbReference>
<dbReference type="InterPro" id="IPR036412">
    <property type="entry name" value="HAD-like_sf"/>
</dbReference>
<dbReference type="NCBIfam" id="TIGR01509">
    <property type="entry name" value="HAD-SF-IA-v3"/>
    <property type="match status" value="1"/>
</dbReference>
<dbReference type="AlphaFoldDB" id="A0A1F5ISC5"/>
<dbReference type="InterPro" id="IPR004274">
    <property type="entry name" value="FCP1_dom"/>
</dbReference>
<name>A0A1F5ISC5_9BACT</name>
<dbReference type="Proteomes" id="UP000176336">
    <property type="component" value="Unassembled WGS sequence"/>
</dbReference>
<dbReference type="SUPFAM" id="SSF56784">
    <property type="entry name" value="HAD-like"/>
    <property type="match status" value="1"/>
</dbReference>